<dbReference type="Pfam" id="PF09643">
    <property type="entry name" value="YopX"/>
    <property type="match status" value="1"/>
</dbReference>
<evidence type="ECO:0000313" key="3">
    <source>
        <dbReference type="Proteomes" id="UP000230046"/>
    </source>
</evidence>
<evidence type="ECO:0000313" key="2">
    <source>
        <dbReference type="EMBL" id="PIK19172.1"/>
    </source>
</evidence>
<sequence>MLNIGQNYQSCTKITNKIMTQIATTIEQGKKLKELGINVDTADMHYWFDANYNEFFLEPSKASDNMEKFPAWSLGALIKLLPDTIILDNGDVCDLSVLNIGVYYRCFVDRSIVQGFENENILMQEFNDDPNCFDVFTLDEIKGDLRLSYTSPVIWEEGTFCISTNGDWLHHNDMFLAVLFGDMKRSSPIFDFEVIGNIHDNPELIK</sequence>
<organism evidence="2 3">
    <name type="scientific">Prevotella intermedia</name>
    <dbReference type="NCBI Taxonomy" id="28131"/>
    <lineage>
        <taxon>Bacteria</taxon>
        <taxon>Pseudomonadati</taxon>
        <taxon>Bacteroidota</taxon>
        <taxon>Bacteroidia</taxon>
        <taxon>Bacteroidales</taxon>
        <taxon>Prevotellaceae</taxon>
        <taxon>Prevotella</taxon>
    </lineage>
</organism>
<gene>
    <name evidence="2" type="ORF">CTI18_09385</name>
</gene>
<dbReference type="Gene3D" id="2.30.30.290">
    <property type="entry name" value="YopX-like domains"/>
    <property type="match status" value="1"/>
</dbReference>
<dbReference type="Proteomes" id="UP000230046">
    <property type="component" value="Unassembled WGS sequence"/>
</dbReference>
<dbReference type="SUPFAM" id="SSF159006">
    <property type="entry name" value="YopX-like"/>
    <property type="match status" value="1"/>
</dbReference>
<evidence type="ECO:0000259" key="1">
    <source>
        <dbReference type="Pfam" id="PF09643"/>
    </source>
</evidence>
<dbReference type="InterPro" id="IPR023385">
    <property type="entry name" value="YopX-like_C"/>
</dbReference>
<reference evidence="2 3" key="1">
    <citation type="submission" date="2017-11" db="EMBL/GenBank/DDBJ databases">
        <title>Genome sequencing of Prevotella intermedia KCOM 1653.</title>
        <authorList>
            <person name="Kook J.-K."/>
            <person name="Park S.-N."/>
            <person name="Lim Y.K."/>
        </authorList>
    </citation>
    <scope>NUCLEOTIDE SEQUENCE [LARGE SCALE GENOMIC DNA]</scope>
    <source>
        <strain evidence="2 3">KCOM 1653</strain>
    </source>
</reference>
<protein>
    <recommendedName>
        <fullName evidence="1">YopX protein domain-containing protein</fullName>
    </recommendedName>
</protein>
<dbReference type="InterPro" id="IPR019096">
    <property type="entry name" value="YopX_protein"/>
</dbReference>
<dbReference type="EMBL" id="PEKN01000002">
    <property type="protein sequence ID" value="PIK19172.1"/>
    <property type="molecule type" value="Genomic_DNA"/>
</dbReference>
<dbReference type="AlphaFoldDB" id="A0A2G8I6L7"/>
<accession>A0A2G8I6L7</accession>
<proteinExistence type="predicted"/>
<feature type="domain" description="YopX protein" evidence="1">
    <location>
        <begin position="140"/>
        <end position="206"/>
    </location>
</feature>
<comment type="caution">
    <text evidence="2">The sequence shown here is derived from an EMBL/GenBank/DDBJ whole genome shotgun (WGS) entry which is preliminary data.</text>
</comment>
<name>A0A2G8I6L7_PREIN</name>